<evidence type="ECO:0000259" key="2">
    <source>
        <dbReference type="PROSITE" id="PS51725"/>
    </source>
</evidence>
<comment type="caution">
    <text evidence="3">The sequence shown here is derived from an EMBL/GenBank/DDBJ whole genome shotgun (WGS) entry which is preliminary data.</text>
</comment>
<dbReference type="InterPro" id="IPR011008">
    <property type="entry name" value="Dimeric_a/b-barrel"/>
</dbReference>
<dbReference type="AlphaFoldDB" id="A0A2A2GAK8"/>
<dbReference type="Gene3D" id="3.30.70.100">
    <property type="match status" value="1"/>
</dbReference>
<dbReference type="Proteomes" id="UP000218831">
    <property type="component" value="Unassembled WGS sequence"/>
</dbReference>
<dbReference type="EMBL" id="NSKE01000006">
    <property type="protein sequence ID" value="PAU94034.1"/>
    <property type="molecule type" value="Genomic_DNA"/>
</dbReference>
<dbReference type="GO" id="GO:0004497">
    <property type="term" value="F:monooxygenase activity"/>
    <property type="evidence" value="ECO:0007669"/>
    <property type="project" value="UniProtKB-KW"/>
</dbReference>
<feature type="region of interest" description="Disordered" evidence="1">
    <location>
        <begin position="82"/>
        <end position="101"/>
    </location>
</feature>
<protein>
    <submittedName>
        <fullName evidence="3">Antibiotic biosynthesis monooxygenase</fullName>
    </submittedName>
</protein>
<evidence type="ECO:0000313" key="3">
    <source>
        <dbReference type="EMBL" id="PAU94034.1"/>
    </source>
</evidence>
<keyword evidence="3" id="KW-0503">Monooxygenase</keyword>
<keyword evidence="4" id="KW-1185">Reference proteome</keyword>
<evidence type="ECO:0000313" key="4">
    <source>
        <dbReference type="Proteomes" id="UP000218831"/>
    </source>
</evidence>
<dbReference type="SUPFAM" id="SSF54909">
    <property type="entry name" value="Dimeric alpha+beta barrel"/>
    <property type="match status" value="1"/>
</dbReference>
<dbReference type="InterPro" id="IPR007138">
    <property type="entry name" value="ABM_dom"/>
</dbReference>
<gene>
    <name evidence="3" type="ORF">CK503_09220</name>
</gene>
<feature type="domain" description="ABM" evidence="2">
    <location>
        <begin position="2"/>
        <end position="88"/>
    </location>
</feature>
<sequence>MYGLIGKITAKTDQRDDLIKILLEGTADMPDCLSYIISKDPENEDTIWVTEVWDSKESHKASLSLPSVQEAINKGRPLIAEFGEQTETEPIGGHGLISEEI</sequence>
<dbReference type="PROSITE" id="PS51725">
    <property type="entry name" value="ABM"/>
    <property type="match status" value="1"/>
</dbReference>
<dbReference type="RefSeq" id="WP_095606710.1">
    <property type="nucleotide sequence ID" value="NZ_NSKE01000006.1"/>
</dbReference>
<dbReference type="Pfam" id="PF03992">
    <property type="entry name" value="ABM"/>
    <property type="match status" value="1"/>
</dbReference>
<proteinExistence type="predicted"/>
<organism evidence="3 4">
    <name type="scientific">Fodinibius salipaludis</name>
    <dbReference type="NCBI Taxonomy" id="2032627"/>
    <lineage>
        <taxon>Bacteria</taxon>
        <taxon>Pseudomonadati</taxon>
        <taxon>Balneolota</taxon>
        <taxon>Balneolia</taxon>
        <taxon>Balneolales</taxon>
        <taxon>Balneolaceae</taxon>
        <taxon>Fodinibius</taxon>
    </lineage>
</organism>
<evidence type="ECO:0000256" key="1">
    <source>
        <dbReference type="SAM" id="MobiDB-lite"/>
    </source>
</evidence>
<reference evidence="3 4" key="1">
    <citation type="submission" date="2017-08" db="EMBL/GenBank/DDBJ databases">
        <title>Aliifodinibius alkalisoli sp. nov., isolated from saline alkaline soil.</title>
        <authorList>
            <person name="Liu D."/>
            <person name="Zhang G."/>
        </authorList>
    </citation>
    <scope>NUCLEOTIDE SEQUENCE [LARGE SCALE GENOMIC DNA]</scope>
    <source>
        <strain evidence="3 4">WN023</strain>
    </source>
</reference>
<name>A0A2A2GAK8_9BACT</name>
<dbReference type="OrthoDB" id="165368at2"/>
<accession>A0A2A2GAK8</accession>
<keyword evidence="3" id="KW-0560">Oxidoreductase</keyword>